<keyword evidence="1" id="KW-0863">Zinc-finger</keyword>
<feature type="region of interest" description="Disordered" evidence="2">
    <location>
        <begin position="630"/>
        <end position="651"/>
    </location>
</feature>
<keyword evidence="1" id="KW-0862">Zinc</keyword>
<reference evidence="4" key="1">
    <citation type="submission" date="2014-12" db="EMBL/GenBank/DDBJ databases">
        <title>Insight into the proteome of Arion vulgaris.</title>
        <authorList>
            <person name="Aradska J."/>
            <person name="Bulat T."/>
            <person name="Smidak R."/>
            <person name="Sarate P."/>
            <person name="Gangsoo J."/>
            <person name="Sialana F."/>
            <person name="Bilban M."/>
            <person name="Lubec G."/>
        </authorList>
    </citation>
    <scope>NUCLEOTIDE SEQUENCE</scope>
    <source>
        <tissue evidence="4">Skin</tissue>
    </source>
</reference>
<name>A0A0B7ARR7_9EUPU</name>
<gene>
    <name evidence="4" type="primary">ORF137649</name>
</gene>
<feature type="region of interest" description="Disordered" evidence="2">
    <location>
        <begin position="720"/>
        <end position="751"/>
    </location>
</feature>
<evidence type="ECO:0000256" key="1">
    <source>
        <dbReference type="PROSITE-ProRule" id="PRU00042"/>
    </source>
</evidence>
<feature type="region of interest" description="Disordered" evidence="2">
    <location>
        <begin position="1010"/>
        <end position="1033"/>
    </location>
</feature>
<feature type="compositionally biased region" description="Polar residues" evidence="2">
    <location>
        <begin position="733"/>
        <end position="748"/>
    </location>
</feature>
<proteinExistence type="predicted"/>
<dbReference type="GO" id="GO:0008270">
    <property type="term" value="F:zinc ion binding"/>
    <property type="evidence" value="ECO:0007669"/>
    <property type="project" value="UniProtKB-KW"/>
</dbReference>
<keyword evidence="1" id="KW-0479">Metal-binding</keyword>
<dbReference type="InterPro" id="IPR013087">
    <property type="entry name" value="Znf_C2H2_type"/>
</dbReference>
<dbReference type="PROSITE" id="PS00028">
    <property type="entry name" value="ZINC_FINGER_C2H2_1"/>
    <property type="match status" value="1"/>
</dbReference>
<dbReference type="PROSITE" id="PS50157">
    <property type="entry name" value="ZINC_FINGER_C2H2_2"/>
    <property type="match status" value="1"/>
</dbReference>
<evidence type="ECO:0000259" key="3">
    <source>
        <dbReference type="PROSITE" id="PS50157"/>
    </source>
</evidence>
<feature type="compositionally biased region" description="Basic residues" evidence="2">
    <location>
        <begin position="577"/>
        <end position="592"/>
    </location>
</feature>
<feature type="compositionally biased region" description="Polar residues" evidence="2">
    <location>
        <begin position="599"/>
        <end position="610"/>
    </location>
</feature>
<feature type="compositionally biased region" description="Polar residues" evidence="2">
    <location>
        <begin position="554"/>
        <end position="564"/>
    </location>
</feature>
<feature type="compositionally biased region" description="Polar residues" evidence="2">
    <location>
        <begin position="632"/>
        <end position="651"/>
    </location>
</feature>
<dbReference type="AlphaFoldDB" id="A0A0B7ARR7"/>
<feature type="compositionally biased region" description="Polar residues" evidence="2">
    <location>
        <begin position="676"/>
        <end position="685"/>
    </location>
</feature>
<sequence>MEMNVDTITISDAAVQTDLVNSPIILQCLYVLQTVPEFQNLTYRVTKSQNDVEMVVVYREGILGIFGPPIDPFTLTLDPNGKCLLSIPFKPVQRVSIISAESGCIEINSLLAVLRMIAGNGYLFCPGLPERFLAGKACGKFVVLHKVPFKRYQSSQCPVYYKTQALQEKSTKSSLCVMCPRCLQAAKCIHSLPVMAPNGAGKAPQLAVAGHLQPDQKNCSLSTSVGSTIIEQEGKDTTSSVSANRFLSLSNLNNSLVTSLPTAPERPNIYFKDSIFNQKASNVDLNGNNQATDVLKNSNLISDQISCTEDNKTSVNTKILEKINFLRNLLQERSKEKKMCSTDLNTDAKDGKTTNDAAKQLDSVLNKGKRKHKNICRHCKKEFSTPANLMNHFQRHEALSGSWYKQIRERKLLRNHTSSSSLLKMVIRRTKLSSILQGKKPARLSETSLRLFLKYFDDMIPSQNEEKSLQQQRYNTADYKNAVSEAEKWIRHDRPKSLHNEQTENEALEKKSGHKRTLSGLSPMQTLLEAAIAGSPTISSSSSFNLGKHTETAVVSSTSQSPTIESELKGTSFPEKKPRKSTRLASKRAKRRRYEDNQNETVNKSVATPENSSMLTNLNLLSTVSIERAERGTSTNTHNSENLSCSTSPTTNIRASPALSASDYVSNPQQFFKNPTENGFLNNRSQGKEPVTSVSSSGDHYLQPLLFASSMVQGTNLVHSFPSQKQQDKSKSDTVTLSSQRNHVTVGNSHPPVSPSLVMAAKSEACSNNDCGAIDLSKPKPQTTANIPLFVEKTSNLTAHSGSSHNFAQFITNNDNTEVLHNLMRMTKAVNFSNLGHKDSQLGSAVTNNKQVESDLQASLFPYARNYKTEKDVKSTIQAQTVIAASSSAVQGNVKSGGSLSMHQSDEIQCGYKWTGSGGLVKERTQMVRELVPQHIMANFFSKPLATTTQPIGVSFPDMPKSQLLTPKHVLSSMSVQSAASKSQNMSVSTNAQNLTPNQLAEMSALNKMPGVSRKSSTHVTTSPSPVGNSSSCSTGLGMYKSSLTNTSGTVNQLTASSPKMRYKAIHMSQTSGYSPSVLSTVPTISSSISISSPSLAAILLQPATTVHEINHSGFVNHNGFVNSATQSVTSSTLFPNHSNTVPSSLHYSPTCSYIKTEPADSHNTEQNMTMETVPIKVEIDINSVDRARSFDDSSPKRLVVNVSPEIITSKDIVKTLNLGAHPISRTGDLASKNISIKCDL</sequence>
<evidence type="ECO:0000313" key="4">
    <source>
        <dbReference type="EMBL" id="CEK83558.1"/>
    </source>
</evidence>
<feature type="compositionally biased region" description="Basic and acidic residues" evidence="2">
    <location>
        <begin position="490"/>
        <end position="511"/>
    </location>
</feature>
<feature type="region of interest" description="Disordered" evidence="2">
    <location>
        <begin position="490"/>
        <end position="518"/>
    </location>
</feature>
<protein>
    <recommendedName>
        <fullName evidence="3">C2H2-type domain-containing protein</fullName>
    </recommendedName>
</protein>
<feature type="compositionally biased region" description="Low complexity" evidence="2">
    <location>
        <begin position="1018"/>
        <end position="1033"/>
    </location>
</feature>
<feature type="region of interest" description="Disordered" evidence="2">
    <location>
        <begin position="554"/>
        <end position="610"/>
    </location>
</feature>
<feature type="domain" description="C2H2-type" evidence="3">
    <location>
        <begin position="374"/>
        <end position="396"/>
    </location>
</feature>
<dbReference type="EMBL" id="HACG01036693">
    <property type="protein sequence ID" value="CEK83558.1"/>
    <property type="molecule type" value="Transcribed_RNA"/>
</dbReference>
<feature type="region of interest" description="Disordered" evidence="2">
    <location>
        <begin position="676"/>
        <end position="696"/>
    </location>
</feature>
<organism evidence="4">
    <name type="scientific">Arion vulgaris</name>
    <dbReference type="NCBI Taxonomy" id="1028688"/>
    <lineage>
        <taxon>Eukaryota</taxon>
        <taxon>Metazoa</taxon>
        <taxon>Spiralia</taxon>
        <taxon>Lophotrochozoa</taxon>
        <taxon>Mollusca</taxon>
        <taxon>Gastropoda</taxon>
        <taxon>Heterobranchia</taxon>
        <taxon>Euthyneura</taxon>
        <taxon>Panpulmonata</taxon>
        <taxon>Eupulmonata</taxon>
        <taxon>Stylommatophora</taxon>
        <taxon>Helicina</taxon>
        <taxon>Arionoidea</taxon>
        <taxon>Arionidae</taxon>
        <taxon>Arion</taxon>
    </lineage>
</organism>
<accession>A0A0B7ARR7</accession>
<evidence type="ECO:0000256" key="2">
    <source>
        <dbReference type="SAM" id="MobiDB-lite"/>
    </source>
</evidence>